<keyword evidence="1" id="KW-0472">Membrane</keyword>
<keyword evidence="3" id="KW-1185">Reference proteome</keyword>
<name>A0A238BM07_9BILA</name>
<accession>A0A238BM07</accession>
<evidence type="ECO:0000313" key="2">
    <source>
        <dbReference type="EMBL" id="OZC06441.1"/>
    </source>
</evidence>
<dbReference type="AlphaFoldDB" id="A0A238BM07"/>
<evidence type="ECO:0000313" key="3">
    <source>
        <dbReference type="Proteomes" id="UP000242913"/>
    </source>
</evidence>
<proteinExistence type="predicted"/>
<organism evidence="2 3">
    <name type="scientific">Onchocerca flexuosa</name>
    <dbReference type="NCBI Taxonomy" id="387005"/>
    <lineage>
        <taxon>Eukaryota</taxon>
        <taxon>Metazoa</taxon>
        <taxon>Ecdysozoa</taxon>
        <taxon>Nematoda</taxon>
        <taxon>Chromadorea</taxon>
        <taxon>Rhabditida</taxon>
        <taxon>Spirurina</taxon>
        <taxon>Spiruromorpha</taxon>
        <taxon>Filarioidea</taxon>
        <taxon>Onchocercidae</taxon>
        <taxon>Onchocerca</taxon>
    </lineage>
</organism>
<dbReference type="Proteomes" id="UP000242913">
    <property type="component" value="Unassembled WGS sequence"/>
</dbReference>
<reference evidence="2 3" key="1">
    <citation type="submission" date="2015-12" db="EMBL/GenBank/DDBJ databases">
        <title>Draft genome of the nematode, Onchocerca flexuosa.</title>
        <authorList>
            <person name="Mitreva M."/>
        </authorList>
    </citation>
    <scope>NUCLEOTIDE SEQUENCE [LARGE SCALE GENOMIC DNA]</scope>
    <source>
        <strain evidence="2">Red Deer</strain>
    </source>
</reference>
<keyword evidence="1" id="KW-0812">Transmembrane</keyword>
<keyword evidence="1" id="KW-1133">Transmembrane helix</keyword>
<sequence length="110" mass="12410">MLNKNLQNTQYNKNTFKTKKELLSQKRIDKGIFFNEIAKIAGNKSLFFPQITKKRSETKFVSRKDMGAAVIIFLLILIGLGVAYHMGILEPYIKEAQARMKQGSSGGPSQ</sequence>
<protein>
    <submittedName>
        <fullName evidence="2">Uncharacterized protein</fullName>
    </submittedName>
</protein>
<dbReference type="EMBL" id="KZ270109">
    <property type="protein sequence ID" value="OZC06441.1"/>
    <property type="molecule type" value="Genomic_DNA"/>
</dbReference>
<gene>
    <name evidence="2" type="ORF">X798_06573</name>
</gene>
<evidence type="ECO:0000256" key="1">
    <source>
        <dbReference type="SAM" id="Phobius"/>
    </source>
</evidence>
<feature type="transmembrane region" description="Helical" evidence="1">
    <location>
        <begin position="66"/>
        <end position="86"/>
    </location>
</feature>